<feature type="region of interest" description="Disordered" evidence="1">
    <location>
        <begin position="667"/>
        <end position="704"/>
    </location>
</feature>
<feature type="compositionally biased region" description="Polar residues" evidence="1">
    <location>
        <begin position="1019"/>
        <end position="1035"/>
    </location>
</feature>
<feature type="compositionally biased region" description="Basic and acidic residues" evidence="1">
    <location>
        <begin position="1399"/>
        <end position="1418"/>
    </location>
</feature>
<feature type="region of interest" description="Disordered" evidence="1">
    <location>
        <begin position="170"/>
        <end position="213"/>
    </location>
</feature>
<proteinExistence type="predicted"/>
<feature type="compositionally biased region" description="Low complexity" evidence="1">
    <location>
        <begin position="1371"/>
        <end position="1390"/>
    </location>
</feature>
<feature type="compositionally biased region" description="Polar residues" evidence="1">
    <location>
        <begin position="1352"/>
        <end position="1370"/>
    </location>
</feature>
<organism evidence="2 3">
    <name type="scientific">Halteria grandinella</name>
    <dbReference type="NCBI Taxonomy" id="5974"/>
    <lineage>
        <taxon>Eukaryota</taxon>
        <taxon>Sar</taxon>
        <taxon>Alveolata</taxon>
        <taxon>Ciliophora</taxon>
        <taxon>Intramacronucleata</taxon>
        <taxon>Spirotrichea</taxon>
        <taxon>Stichotrichia</taxon>
        <taxon>Sporadotrichida</taxon>
        <taxon>Halteriidae</taxon>
        <taxon>Halteria</taxon>
    </lineage>
</organism>
<feature type="region of interest" description="Disordered" evidence="1">
    <location>
        <begin position="853"/>
        <end position="888"/>
    </location>
</feature>
<feature type="region of interest" description="Disordered" evidence="1">
    <location>
        <begin position="949"/>
        <end position="1059"/>
    </location>
</feature>
<sequence>MMNSMLSPNPSPHFGSNLQYESRLRNISDQTAVDGLPFNTMQQANQAQLPLSSNINPQFQGDPNWGQNQASPQHLRNGSAVILASQAQSPMAAQFTQAPRQSNKTIQHQETLGNLKTPSLQPQINQNLEQYQKQMNMQQPQLANMDEQQMQALYNQLQAQANLSNMQQQPLINSPGLSVDPKGNNGGGGLSSGGNATPVNNMDQSQQQQQQNQQVAVDPVAQLLEELANSTDQISAQQLQQLLLMSGVPEAEVNALLQQAMAQQLQQQQQVMPYQQPDMSSFYPQQQQKQGLQMPGVSRSRMMGNDGLMIDTGSSMQDLSGLKSSIKGRNLGSGLDTAMTDAYMTMNGGTLPYGGGSLQQQKVYLPPLPQAFQPNHQNSMSNSDRLTALIQQQSMLRENRRLGNMGGFAPSRSHMIIPNQNHPLAQGQNHSMKNLQQSAFLNGGPGGSFLPGTKKKKTLKLRDNKYDYFLKAFATQHGTPNAMVEQLPELLANNPNSDIEFLEMQQKRLFMPSTQSRQMVNSLSPLRSNTEEAMLQQMNFNGNPYLNKQPLLGQTSNIPLDQIPKSAPSLNFGFSHPNATNSQLFASKLRAFQEFYQQTNLANNLQLQNYQASSPAQNQQEPSKVDSCEFFLKIPISIGDFQGTNFDFGHAIAQQLTNVIKTVCPRFESQPSGGESKSLLGKNSPTQQPPPQHQKTNSKGASNLVVKAEPNNKMLARLKTNEQPDKQQKLKDYAFKVNQDMLKVRDYKNSVKATRKDVIRGFVNYCLNLALVKKQPPQSNTSLSNKIKAVSMIVPKLTKRPPNKRDIISCFTKFAIATAFTPKDLRPSMRRDIVWSLVSFSLQMYKSKEFRQRVQKERQERRRKMIEQQKKPRASGGKKPPPDKSDFIQKEAKEIRFRMSKFAMKYYYVFQQKKRSSLLIREVSVVEKRKSQIQQQPPPAFIPIMNVQNSMGANNNDRQVDHRKNSSNEYSSESSPLMREISIVDKKRQSNMSSSSPMEKKRTSIIGDGIVSVHERRISQNSSKNNQSPAQQTRPSIVRDVTMVEKRPSQSPKPRPSTKIMTTFAPLPPQVPVQQVSPAFKREVTVMDRLSMSASPPPQPSGGLQREKSILDKRKSQMLPTNQITQGLQREISVIDRKRTSILVASGTQNMGLQREKSIIDKRISSSMAPPVDAPKGNPPLMREKSIIEKQRTSIAGGGGPAFTSQKSFMKGSPAPSQSPGFTSQKSFLMRTVTRNKIKRDGVDELNEDGPVHEQKQSTSGGAFVQPQKLQHQFSRMGTAFLAPHSGSKKKDEEPVGGSNPFNVSQSNDYNQFQQQQTYNFGGGGDQQSNQGSNHSGNYPKQPTPQPPQSMARMTTSIPSGAQSKQAPSFAQNVAVQNAAAAHHPSPQSAFKSTPTAFFKHENTPSIKEDSDDGDSHHHSMLSSQKAPPGDNSSFKSEVQDLSEFNSSRDGQSDRRHGHEEESKREHQAKKPDPPPKPPVTNAGPGFISAMTVMMLGKNDAHSEGTESMRTDQDSPKHKAEEKKTPAPPSKPESNAVSPAKTGEPPKLGFVSAMTIMFLGDNPRGLMETERSNNSLQTDEESINGKHHNHHQKKEDKA</sequence>
<reference evidence="2" key="1">
    <citation type="submission" date="2019-06" db="EMBL/GenBank/DDBJ databases">
        <authorList>
            <person name="Zheng W."/>
        </authorList>
    </citation>
    <scope>NUCLEOTIDE SEQUENCE</scope>
    <source>
        <strain evidence="2">QDHG01</strain>
    </source>
</reference>
<protein>
    <submittedName>
        <fullName evidence="2">Uncharacterized protein</fullName>
    </submittedName>
</protein>
<feature type="region of interest" description="Disordered" evidence="1">
    <location>
        <begin position="1240"/>
        <end position="1264"/>
    </location>
</feature>
<feature type="compositionally biased region" description="Low complexity" evidence="1">
    <location>
        <begin position="204"/>
        <end position="213"/>
    </location>
</feature>
<feature type="region of interest" description="Disordered" evidence="1">
    <location>
        <begin position="1562"/>
        <end position="1598"/>
    </location>
</feature>
<feature type="compositionally biased region" description="Basic and acidic residues" evidence="1">
    <location>
        <begin position="853"/>
        <end position="870"/>
    </location>
</feature>
<gene>
    <name evidence="2" type="ORF">FGO68_gene7956</name>
</gene>
<feature type="compositionally biased region" description="Polar residues" evidence="1">
    <location>
        <begin position="1215"/>
        <end position="1227"/>
    </location>
</feature>
<name>A0A8J8P6L8_HALGN</name>
<feature type="compositionally biased region" description="Polar residues" evidence="1">
    <location>
        <begin position="1300"/>
        <end position="1309"/>
    </location>
</feature>
<evidence type="ECO:0000313" key="3">
    <source>
        <dbReference type="Proteomes" id="UP000785679"/>
    </source>
</evidence>
<feature type="compositionally biased region" description="Low complexity" evidence="1">
    <location>
        <begin position="1327"/>
        <end position="1338"/>
    </location>
</feature>
<comment type="caution">
    <text evidence="2">The sequence shown here is derived from an EMBL/GenBank/DDBJ whole genome shotgun (WGS) entry which is preliminary data.</text>
</comment>
<feature type="region of interest" description="Disordered" evidence="1">
    <location>
        <begin position="1194"/>
        <end position="1228"/>
    </location>
</feature>
<feature type="compositionally biased region" description="Low complexity" evidence="1">
    <location>
        <begin position="1310"/>
        <end position="1320"/>
    </location>
</feature>
<feature type="compositionally biased region" description="Basic and acidic residues" evidence="1">
    <location>
        <begin position="1499"/>
        <end position="1525"/>
    </location>
</feature>
<dbReference type="EMBL" id="RRYP01000166">
    <property type="protein sequence ID" value="TNV87883.1"/>
    <property type="molecule type" value="Genomic_DNA"/>
</dbReference>
<evidence type="ECO:0000313" key="2">
    <source>
        <dbReference type="EMBL" id="TNV87883.1"/>
    </source>
</evidence>
<keyword evidence="3" id="KW-1185">Reference proteome</keyword>
<evidence type="ECO:0000256" key="1">
    <source>
        <dbReference type="SAM" id="MobiDB-lite"/>
    </source>
</evidence>
<dbReference type="Proteomes" id="UP000785679">
    <property type="component" value="Unassembled WGS sequence"/>
</dbReference>
<accession>A0A8J8P6L8</accession>
<feature type="region of interest" description="Disordered" evidence="1">
    <location>
        <begin position="1282"/>
        <end position="1548"/>
    </location>
</feature>
<feature type="compositionally biased region" description="Basic and acidic residues" evidence="1">
    <location>
        <begin position="1451"/>
        <end position="1474"/>
    </location>
</feature>